<reference evidence="2 3" key="1">
    <citation type="submission" date="2012-05" db="EMBL/GenBank/DDBJ databases">
        <title>Finished chromosome of genome of Chamaesiphon sp. PCC 6605.</title>
        <authorList>
            <consortium name="US DOE Joint Genome Institute"/>
            <person name="Gugger M."/>
            <person name="Coursin T."/>
            <person name="Rippka R."/>
            <person name="Tandeau De Marsac N."/>
            <person name="Huntemann M."/>
            <person name="Wei C.-L."/>
            <person name="Han J."/>
            <person name="Detter J.C."/>
            <person name="Han C."/>
            <person name="Tapia R."/>
            <person name="Chen A."/>
            <person name="Kyrpides N."/>
            <person name="Mavromatis K."/>
            <person name="Markowitz V."/>
            <person name="Szeto E."/>
            <person name="Ivanova N."/>
            <person name="Pagani I."/>
            <person name="Pati A."/>
            <person name="Goodwin L."/>
            <person name="Nordberg H.P."/>
            <person name="Cantor M.N."/>
            <person name="Hua S.X."/>
            <person name="Woyke T."/>
            <person name="Kerfeld C.A."/>
        </authorList>
    </citation>
    <scope>NUCLEOTIDE SEQUENCE [LARGE SCALE GENOMIC DNA]</scope>
    <source>
        <strain evidence="3">ATCC 27169 / PCC 6605</strain>
    </source>
</reference>
<dbReference type="HOGENOM" id="CLU_717072_0_0_3"/>
<dbReference type="Proteomes" id="UP000010366">
    <property type="component" value="Chromosome"/>
</dbReference>
<dbReference type="InterPro" id="IPR036514">
    <property type="entry name" value="SGNH_hydro_sf"/>
</dbReference>
<dbReference type="STRING" id="1173020.Cha6605_0900"/>
<protein>
    <submittedName>
        <fullName evidence="2">Lysophospholipase L1-like esterase</fullName>
    </submittedName>
</protein>
<feature type="domain" description="SGNH hydrolase-type esterase" evidence="1">
    <location>
        <begin position="47"/>
        <end position="225"/>
    </location>
</feature>
<name>K9UBE7_CHAP6</name>
<organism evidence="2 3">
    <name type="scientific">Chamaesiphon minutus (strain ATCC 27169 / PCC 6605)</name>
    <dbReference type="NCBI Taxonomy" id="1173020"/>
    <lineage>
        <taxon>Bacteria</taxon>
        <taxon>Bacillati</taxon>
        <taxon>Cyanobacteriota</taxon>
        <taxon>Cyanophyceae</taxon>
        <taxon>Gomontiellales</taxon>
        <taxon>Chamaesiphonaceae</taxon>
        <taxon>Chamaesiphon</taxon>
    </lineage>
</organism>
<evidence type="ECO:0000313" key="2">
    <source>
        <dbReference type="EMBL" id="AFY92160.1"/>
    </source>
</evidence>
<keyword evidence="3" id="KW-1185">Reference proteome</keyword>
<proteinExistence type="predicted"/>
<dbReference type="PANTHER" id="PTHR30383">
    <property type="entry name" value="THIOESTERASE 1/PROTEASE 1/LYSOPHOSPHOLIPASE L1"/>
    <property type="match status" value="1"/>
</dbReference>
<dbReference type="SUPFAM" id="SSF52266">
    <property type="entry name" value="SGNH hydrolase"/>
    <property type="match status" value="1"/>
</dbReference>
<dbReference type="eggNOG" id="COG2755">
    <property type="taxonomic scope" value="Bacteria"/>
</dbReference>
<dbReference type="InterPro" id="IPR013830">
    <property type="entry name" value="SGNH_hydro"/>
</dbReference>
<sequence>MAGYLLGLLIIGICVLITQPLIANSLPQPTLSKESQSQPKKLPKVVFFGSSSTVGFGTTRGDRRWTTLLSRYLGWEEINEGLSGSTVSNALREKELASVPSGLERWRTNVLSRKPDRVIILYGVNDAFRRINLGTATQPGTYSGDLTKMLTGMAQEFQPRQLIVSTPQPNQATLDRRQDYDRILQATTSQIGGYFIDAGKEAFPPSDLADYSADGLHLNNLGHAVFASYLANKMVDLGLEAAPPQAQGGNSSPDRVQPLPGGFFYIDLHHPLTFGRVRSIEAKWLAPGRARIAIVRPDGRGGYEAIYQTAIFYVTPGTARIEVPNWWVLDDDRLAVWTEGNCLSGYQLPPHSNGHLAIAQGNTIRDIPASRGHLAPPALAIRTIP</sequence>
<dbReference type="CDD" id="cd00229">
    <property type="entry name" value="SGNH_hydrolase"/>
    <property type="match status" value="1"/>
</dbReference>
<dbReference type="Gene3D" id="3.40.50.1110">
    <property type="entry name" value="SGNH hydrolase"/>
    <property type="match status" value="1"/>
</dbReference>
<dbReference type="InterPro" id="IPR051532">
    <property type="entry name" value="Ester_Hydrolysis_Enzymes"/>
</dbReference>
<dbReference type="Pfam" id="PF13472">
    <property type="entry name" value="Lipase_GDSL_2"/>
    <property type="match status" value="1"/>
</dbReference>
<dbReference type="EMBL" id="CP003600">
    <property type="protein sequence ID" value="AFY92160.1"/>
    <property type="molecule type" value="Genomic_DNA"/>
</dbReference>
<dbReference type="KEGG" id="cmp:Cha6605_0900"/>
<evidence type="ECO:0000259" key="1">
    <source>
        <dbReference type="Pfam" id="PF13472"/>
    </source>
</evidence>
<gene>
    <name evidence="2" type="ORF">Cha6605_0900</name>
</gene>
<accession>K9UBE7</accession>
<evidence type="ECO:0000313" key="3">
    <source>
        <dbReference type="Proteomes" id="UP000010366"/>
    </source>
</evidence>
<dbReference type="AlphaFoldDB" id="K9UBE7"/>